<accession>A0A0B0PL62</accession>
<evidence type="ECO:0000313" key="1">
    <source>
        <dbReference type="EMBL" id="KHG24136.1"/>
    </source>
</evidence>
<evidence type="ECO:0000313" key="2">
    <source>
        <dbReference type="Proteomes" id="UP000032142"/>
    </source>
</evidence>
<reference evidence="2" key="1">
    <citation type="submission" date="2014-09" db="EMBL/GenBank/DDBJ databases">
        <authorList>
            <person name="Mudge J."/>
            <person name="Ramaraj T."/>
            <person name="Lindquist I.E."/>
            <person name="Bharti A.K."/>
            <person name="Sundararajan A."/>
            <person name="Cameron C.T."/>
            <person name="Woodward J.E."/>
            <person name="May G.D."/>
            <person name="Brubaker C."/>
            <person name="Broadhvest J."/>
            <person name="Wilkins T.A."/>
        </authorList>
    </citation>
    <scope>NUCLEOTIDE SEQUENCE</scope>
    <source>
        <strain evidence="2">cv. AKA8401</strain>
    </source>
</reference>
<sequence length="30" mass="3326">MDQHVKSTWPGLLYTGRPHACVLLPESSTT</sequence>
<gene>
    <name evidence="1" type="ORF">F383_02737</name>
</gene>
<dbReference type="Proteomes" id="UP000032142">
    <property type="component" value="Unassembled WGS sequence"/>
</dbReference>
<keyword evidence="2" id="KW-1185">Reference proteome</keyword>
<dbReference type="EMBL" id="KN427638">
    <property type="protein sequence ID" value="KHG24136.1"/>
    <property type="molecule type" value="Genomic_DNA"/>
</dbReference>
<protein>
    <submittedName>
        <fullName evidence="1">Uncharacterized protein</fullName>
    </submittedName>
</protein>
<name>A0A0B0PL62_GOSAR</name>
<organism evidence="1 2">
    <name type="scientific">Gossypium arboreum</name>
    <name type="common">Tree cotton</name>
    <name type="synonym">Gossypium nanking</name>
    <dbReference type="NCBI Taxonomy" id="29729"/>
    <lineage>
        <taxon>Eukaryota</taxon>
        <taxon>Viridiplantae</taxon>
        <taxon>Streptophyta</taxon>
        <taxon>Embryophyta</taxon>
        <taxon>Tracheophyta</taxon>
        <taxon>Spermatophyta</taxon>
        <taxon>Magnoliopsida</taxon>
        <taxon>eudicotyledons</taxon>
        <taxon>Gunneridae</taxon>
        <taxon>Pentapetalae</taxon>
        <taxon>rosids</taxon>
        <taxon>malvids</taxon>
        <taxon>Malvales</taxon>
        <taxon>Malvaceae</taxon>
        <taxon>Malvoideae</taxon>
        <taxon>Gossypium</taxon>
    </lineage>
</organism>
<proteinExistence type="predicted"/>
<dbReference type="AlphaFoldDB" id="A0A0B0PL62"/>